<proteinExistence type="predicted"/>
<organism evidence="1 2">
    <name type="scientific">Dendrobium catenatum</name>
    <dbReference type="NCBI Taxonomy" id="906689"/>
    <lineage>
        <taxon>Eukaryota</taxon>
        <taxon>Viridiplantae</taxon>
        <taxon>Streptophyta</taxon>
        <taxon>Embryophyta</taxon>
        <taxon>Tracheophyta</taxon>
        <taxon>Spermatophyta</taxon>
        <taxon>Magnoliopsida</taxon>
        <taxon>Liliopsida</taxon>
        <taxon>Asparagales</taxon>
        <taxon>Orchidaceae</taxon>
        <taxon>Epidendroideae</taxon>
        <taxon>Malaxideae</taxon>
        <taxon>Dendrobiinae</taxon>
        <taxon>Dendrobium</taxon>
    </lineage>
</organism>
<accession>A0A2I0W651</accession>
<name>A0A2I0W651_9ASPA</name>
<reference evidence="1 2" key="1">
    <citation type="journal article" date="2016" name="Sci. Rep.">
        <title>The Dendrobium catenatum Lindl. genome sequence provides insights into polysaccharide synthase, floral development and adaptive evolution.</title>
        <authorList>
            <person name="Zhang G.Q."/>
            <person name="Xu Q."/>
            <person name="Bian C."/>
            <person name="Tsai W.C."/>
            <person name="Yeh C.M."/>
            <person name="Liu K.W."/>
            <person name="Yoshida K."/>
            <person name="Zhang L.S."/>
            <person name="Chang S.B."/>
            <person name="Chen F."/>
            <person name="Shi Y."/>
            <person name="Su Y.Y."/>
            <person name="Zhang Y.Q."/>
            <person name="Chen L.J."/>
            <person name="Yin Y."/>
            <person name="Lin M."/>
            <person name="Huang H."/>
            <person name="Deng H."/>
            <person name="Wang Z.W."/>
            <person name="Zhu S.L."/>
            <person name="Zhao X."/>
            <person name="Deng C."/>
            <person name="Niu S.C."/>
            <person name="Huang J."/>
            <person name="Wang M."/>
            <person name="Liu G.H."/>
            <person name="Yang H.J."/>
            <person name="Xiao X.J."/>
            <person name="Hsiao Y.Y."/>
            <person name="Wu W.L."/>
            <person name="Chen Y.Y."/>
            <person name="Mitsuda N."/>
            <person name="Ohme-Takagi M."/>
            <person name="Luo Y.B."/>
            <person name="Van de Peer Y."/>
            <person name="Liu Z.J."/>
        </authorList>
    </citation>
    <scope>NUCLEOTIDE SEQUENCE [LARGE SCALE GENOMIC DNA]</scope>
    <source>
        <tissue evidence="1">The whole plant</tissue>
    </source>
</reference>
<gene>
    <name evidence="1" type="ORF">MA16_Dca021704</name>
</gene>
<reference evidence="1 2" key="2">
    <citation type="journal article" date="2017" name="Nature">
        <title>The Apostasia genome and the evolution of orchids.</title>
        <authorList>
            <person name="Zhang G.Q."/>
            <person name="Liu K.W."/>
            <person name="Li Z."/>
            <person name="Lohaus R."/>
            <person name="Hsiao Y.Y."/>
            <person name="Niu S.C."/>
            <person name="Wang J.Y."/>
            <person name="Lin Y.C."/>
            <person name="Xu Q."/>
            <person name="Chen L.J."/>
            <person name="Yoshida K."/>
            <person name="Fujiwara S."/>
            <person name="Wang Z.W."/>
            <person name="Zhang Y.Q."/>
            <person name="Mitsuda N."/>
            <person name="Wang M."/>
            <person name="Liu G.H."/>
            <person name="Pecoraro L."/>
            <person name="Huang H.X."/>
            <person name="Xiao X.J."/>
            <person name="Lin M."/>
            <person name="Wu X.Y."/>
            <person name="Wu W.L."/>
            <person name="Chen Y.Y."/>
            <person name="Chang S.B."/>
            <person name="Sakamoto S."/>
            <person name="Ohme-Takagi M."/>
            <person name="Yagi M."/>
            <person name="Zeng S.J."/>
            <person name="Shen C.Y."/>
            <person name="Yeh C.M."/>
            <person name="Luo Y.B."/>
            <person name="Tsai W.C."/>
            <person name="Van de Peer Y."/>
            <person name="Liu Z.J."/>
        </authorList>
    </citation>
    <scope>NUCLEOTIDE SEQUENCE [LARGE SCALE GENOMIC DNA]</scope>
    <source>
        <tissue evidence="1">The whole plant</tissue>
    </source>
</reference>
<evidence type="ECO:0000313" key="1">
    <source>
        <dbReference type="EMBL" id="PKU71134.1"/>
    </source>
</evidence>
<evidence type="ECO:0000313" key="2">
    <source>
        <dbReference type="Proteomes" id="UP000233837"/>
    </source>
</evidence>
<dbReference type="Proteomes" id="UP000233837">
    <property type="component" value="Unassembled WGS sequence"/>
</dbReference>
<dbReference type="AlphaFoldDB" id="A0A2I0W651"/>
<dbReference type="EMBL" id="KZ502886">
    <property type="protein sequence ID" value="PKU71134.1"/>
    <property type="molecule type" value="Genomic_DNA"/>
</dbReference>
<protein>
    <submittedName>
        <fullName evidence="1">Uncharacterized protein</fullName>
    </submittedName>
</protein>
<keyword evidence="2" id="KW-1185">Reference proteome</keyword>
<sequence length="114" mass="13088">MMLLVEIVFFYQMLQQYKDYNVGPPPLSVEELSLAIWDIVANKHFRCGGGGSEVVCQPQVSAECRREMNYLVVNVRSTDRLKLMFDTMCVMIDLDNDMFHVFVNIYGSVAIQVI</sequence>